<dbReference type="PANTHER" id="PTHR10353:SF152">
    <property type="entry name" value="GLYCOSIDE HYDROLASE FAMILY 1 PROTEIN"/>
    <property type="match status" value="1"/>
</dbReference>
<evidence type="ECO:0000313" key="4">
    <source>
        <dbReference type="EMBL" id="KAE9602114.1"/>
    </source>
</evidence>
<dbReference type="PANTHER" id="PTHR10353">
    <property type="entry name" value="GLYCOSYL HYDROLASE"/>
    <property type="match status" value="1"/>
</dbReference>
<dbReference type="InterPro" id="IPR001360">
    <property type="entry name" value="Glyco_hydro_1"/>
</dbReference>
<proteinExistence type="inferred from homology"/>
<dbReference type="Proteomes" id="UP000447434">
    <property type="component" value="Chromosome 12"/>
</dbReference>
<dbReference type="OrthoDB" id="65569at2759"/>
<keyword evidence="4" id="KW-0326">Glycosidase</keyword>
<organism evidence="4 5">
    <name type="scientific">Lupinus albus</name>
    <name type="common">White lupine</name>
    <name type="synonym">Lupinus termis</name>
    <dbReference type="NCBI Taxonomy" id="3870"/>
    <lineage>
        <taxon>Eukaryota</taxon>
        <taxon>Viridiplantae</taxon>
        <taxon>Streptophyta</taxon>
        <taxon>Embryophyta</taxon>
        <taxon>Tracheophyta</taxon>
        <taxon>Spermatophyta</taxon>
        <taxon>Magnoliopsida</taxon>
        <taxon>eudicotyledons</taxon>
        <taxon>Gunneridae</taxon>
        <taxon>Pentapetalae</taxon>
        <taxon>rosids</taxon>
        <taxon>fabids</taxon>
        <taxon>Fabales</taxon>
        <taxon>Fabaceae</taxon>
        <taxon>Papilionoideae</taxon>
        <taxon>50 kb inversion clade</taxon>
        <taxon>genistoids sensu lato</taxon>
        <taxon>core genistoids</taxon>
        <taxon>Genisteae</taxon>
        <taxon>Lupinus</taxon>
    </lineage>
</organism>
<feature type="signal peptide" evidence="3">
    <location>
        <begin position="1"/>
        <end position="18"/>
    </location>
</feature>
<reference evidence="5" key="1">
    <citation type="journal article" date="2020" name="Nat. Commun.">
        <title>Genome sequence of the cluster root forming white lupin.</title>
        <authorList>
            <person name="Hufnagel B."/>
            <person name="Marques A."/>
            <person name="Soriano A."/>
            <person name="Marques L."/>
            <person name="Divol F."/>
            <person name="Doumas P."/>
            <person name="Sallet E."/>
            <person name="Mancinotti D."/>
            <person name="Carrere S."/>
            <person name="Marande W."/>
            <person name="Arribat S."/>
            <person name="Keller J."/>
            <person name="Huneau C."/>
            <person name="Blein T."/>
            <person name="Aime D."/>
            <person name="Laguerre M."/>
            <person name="Taylor J."/>
            <person name="Schubert V."/>
            <person name="Nelson M."/>
            <person name="Geu-Flores F."/>
            <person name="Crespi M."/>
            <person name="Gallardo-Guerrero K."/>
            <person name="Delaux P.-M."/>
            <person name="Salse J."/>
            <person name="Berges H."/>
            <person name="Guyot R."/>
            <person name="Gouzy J."/>
            <person name="Peret B."/>
        </authorList>
    </citation>
    <scope>NUCLEOTIDE SEQUENCE [LARGE SCALE GENOMIC DNA]</scope>
    <source>
        <strain evidence="5">cv. Amiga</strain>
    </source>
</reference>
<dbReference type="Gene3D" id="3.20.20.80">
    <property type="entry name" value="Glycosidases"/>
    <property type="match status" value="1"/>
</dbReference>
<dbReference type="InterPro" id="IPR017853">
    <property type="entry name" value="GH"/>
</dbReference>
<keyword evidence="3" id="KW-0732">Signal</keyword>
<dbReference type="Pfam" id="PF00232">
    <property type="entry name" value="Glyco_hydro_1"/>
    <property type="match status" value="1"/>
</dbReference>
<accession>A0A6A4PLD9</accession>
<dbReference type="EMBL" id="WOCE01000012">
    <property type="protein sequence ID" value="KAE9602114.1"/>
    <property type="molecule type" value="Genomic_DNA"/>
</dbReference>
<comment type="similarity">
    <text evidence="1 2">Belongs to the glycosyl hydrolase 1 family.</text>
</comment>
<sequence length="138" mass="15816">MRFTPLLFLFASYYLTNAFDLSPLPSNFLFWTASSSYQVLTPVMAKDKVTGITSLMEQEDIDLIESLKVNIHRLSISWARILPKGRFGEINWAGVHFYNLLTDALLLKGIQPFVVLSHYDNPQELEDRYGGWLSPQSQ</sequence>
<evidence type="ECO:0000256" key="1">
    <source>
        <dbReference type="ARBA" id="ARBA00010838"/>
    </source>
</evidence>
<dbReference type="SUPFAM" id="SSF51445">
    <property type="entry name" value="(Trans)glycosidases"/>
    <property type="match status" value="1"/>
</dbReference>
<evidence type="ECO:0000313" key="5">
    <source>
        <dbReference type="Proteomes" id="UP000447434"/>
    </source>
</evidence>
<feature type="chain" id="PRO_5025682549" evidence="3">
    <location>
        <begin position="19"/>
        <end position="138"/>
    </location>
</feature>
<evidence type="ECO:0000256" key="3">
    <source>
        <dbReference type="SAM" id="SignalP"/>
    </source>
</evidence>
<evidence type="ECO:0000256" key="2">
    <source>
        <dbReference type="RuleBase" id="RU003690"/>
    </source>
</evidence>
<keyword evidence="5" id="KW-1185">Reference proteome</keyword>
<gene>
    <name evidence="4" type="ORF">Lalb_Chr12g0196141</name>
</gene>
<name>A0A6A4PLD9_LUPAL</name>
<dbReference type="GO" id="GO:0008422">
    <property type="term" value="F:beta-glucosidase activity"/>
    <property type="evidence" value="ECO:0007669"/>
    <property type="project" value="TreeGrafter"/>
</dbReference>
<comment type="caution">
    <text evidence="4">The sequence shown here is derived from an EMBL/GenBank/DDBJ whole genome shotgun (WGS) entry which is preliminary data.</text>
</comment>
<dbReference type="GO" id="GO:0005975">
    <property type="term" value="P:carbohydrate metabolic process"/>
    <property type="evidence" value="ECO:0007669"/>
    <property type="project" value="InterPro"/>
</dbReference>
<dbReference type="AlphaFoldDB" id="A0A6A4PLD9"/>
<keyword evidence="4" id="KW-0378">Hydrolase</keyword>
<protein>
    <submittedName>
        <fullName evidence="4">Putative glycosidase</fullName>
    </submittedName>
</protein>